<evidence type="ECO:0000256" key="2">
    <source>
        <dbReference type="ARBA" id="ARBA00008573"/>
    </source>
</evidence>
<evidence type="ECO:0000256" key="4">
    <source>
        <dbReference type="ARBA" id="ARBA00022989"/>
    </source>
</evidence>
<sequence length="170" mass="18888">MTYQDKVNHYVSKLDKELAKYPLLVNLEKQTGAPKAYVVGSLVAFYFLLVALNFGGQTLTNLAGFLVPGYYSLSVLFSPSKVDETQWVTYWMVFAFFTVLESLFSVTYWVPFYFAAKLLVLLWSGLPQTSGAQILFRSFIAPLLAKYFQAPSFSSAGLRSKADAAAAGDK</sequence>
<feature type="transmembrane region" description="Helical" evidence="6">
    <location>
        <begin position="90"/>
        <end position="110"/>
    </location>
</feature>
<dbReference type="Pfam" id="PF03134">
    <property type="entry name" value="TB2_DP1_HVA22"/>
    <property type="match status" value="1"/>
</dbReference>
<organism evidence="7 8">
    <name type="scientific">Terfezia boudieri ATCC MYA-4762</name>
    <dbReference type="NCBI Taxonomy" id="1051890"/>
    <lineage>
        <taxon>Eukaryota</taxon>
        <taxon>Fungi</taxon>
        <taxon>Dikarya</taxon>
        <taxon>Ascomycota</taxon>
        <taxon>Pezizomycotina</taxon>
        <taxon>Pezizomycetes</taxon>
        <taxon>Pezizales</taxon>
        <taxon>Pezizaceae</taxon>
        <taxon>Terfezia</taxon>
    </lineage>
</organism>
<evidence type="ECO:0000313" key="8">
    <source>
        <dbReference type="Proteomes" id="UP000267821"/>
    </source>
</evidence>
<dbReference type="PANTHER" id="PTHR12300">
    <property type="entry name" value="HVA22-LIKE PROTEINS"/>
    <property type="match status" value="1"/>
</dbReference>
<protein>
    <recommendedName>
        <fullName evidence="6">Protein YOP1</fullName>
    </recommendedName>
</protein>
<comment type="similarity">
    <text evidence="2 6">Belongs to the DP1 family.</text>
</comment>
<gene>
    <name evidence="7" type="ORF">L211DRAFT_764529</name>
</gene>
<dbReference type="STRING" id="1051890.A0A3N4LUT5"/>
<feature type="non-terminal residue" evidence="7">
    <location>
        <position position="170"/>
    </location>
</feature>
<evidence type="ECO:0000313" key="7">
    <source>
        <dbReference type="EMBL" id="RPB25329.1"/>
    </source>
</evidence>
<proteinExistence type="inferred from homology"/>
<evidence type="ECO:0000256" key="3">
    <source>
        <dbReference type="ARBA" id="ARBA00022692"/>
    </source>
</evidence>
<feature type="transmembrane region" description="Helical" evidence="6">
    <location>
        <begin position="36"/>
        <end position="56"/>
    </location>
</feature>
<keyword evidence="4 6" id="KW-1133">Transmembrane helix</keyword>
<dbReference type="Proteomes" id="UP000267821">
    <property type="component" value="Unassembled WGS sequence"/>
</dbReference>
<evidence type="ECO:0000256" key="5">
    <source>
        <dbReference type="ARBA" id="ARBA00023136"/>
    </source>
</evidence>
<dbReference type="PANTHER" id="PTHR12300:SF161">
    <property type="entry name" value="RECEPTOR EXPRESSION-ENHANCING PROTEIN"/>
    <property type="match status" value="1"/>
</dbReference>
<dbReference type="FunCoup" id="A0A3N4LUT5">
    <property type="interactions" value="321"/>
</dbReference>
<reference evidence="7 8" key="1">
    <citation type="journal article" date="2018" name="Nat. Ecol. Evol.">
        <title>Pezizomycetes genomes reveal the molecular basis of ectomycorrhizal truffle lifestyle.</title>
        <authorList>
            <person name="Murat C."/>
            <person name="Payen T."/>
            <person name="Noel B."/>
            <person name="Kuo A."/>
            <person name="Morin E."/>
            <person name="Chen J."/>
            <person name="Kohler A."/>
            <person name="Krizsan K."/>
            <person name="Balestrini R."/>
            <person name="Da Silva C."/>
            <person name="Montanini B."/>
            <person name="Hainaut M."/>
            <person name="Levati E."/>
            <person name="Barry K.W."/>
            <person name="Belfiori B."/>
            <person name="Cichocki N."/>
            <person name="Clum A."/>
            <person name="Dockter R.B."/>
            <person name="Fauchery L."/>
            <person name="Guy J."/>
            <person name="Iotti M."/>
            <person name="Le Tacon F."/>
            <person name="Lindquist E.A."/>
            <person name="Lipzen A."/>
            <person name="Malagnac F."/>
            <person name="Mello A."/>
            <person name="Molinier V."/>
            <person name="Miyauchi S."/>
            <person name="Poulain J."/>
            <person name="Riccioni C."/>
            <person name="Rubini A."/>
            <person name="Sitrit Y."/>
            <person name="Splivallo R."/>
            <person name="Traeger S."/>
            <person name="Wang M."/>
            <person name="Zifcakova L."/>
            <person name="Wipf D."/>
            <person name="Zambonelli A."/>
            <person name="Paolocci F."/>
            <person name="Nowrousian M."/>
            <person name="Ottonello S."/>
            <person name="Baldrian P."/>
            <person name="Spatafora J.W."/>
            <person name="Henrissat B."/>
            <person name="Nagy L.G."/>
            <person name="Aury J.M."/>
            <person name="Wincker P."/>
            <person name="Grigoriev I.V."/>
            <person name="Bonfante P."/>
            <person name="Martin F.M."/>
        </authorList>
    </citation>
    <scope>NUCLEOTIDE SEQUENCE [LARGE SCALE GENOMIC DNA]</scope>
    <source>
        <strain evidence="7 8">ATCC MYA-4762</strain>
    </source>
</reference>
<dbReference type="GO" id="GO:0016020">
    <property type="term" value="C:membrane"/>
    <property type="evidence" value="ECO:0007669"/>
    <property type="project" value="UniProtKB-SubCell"/>
</dbReference>
<dbReference type="EMBL" id="ML121538">
    <property type="protein sequence ID" value="RPB25329.1"/>
    <property type="molecule type" value="Genomic_DNA"/>
</dbReference>
<evidence type="ECO:0000256" key="6">
    <source>
        <dbReference type="RuleBase" id="RU362006"/>
    </source>
</evidence>
<dbReference type="AlphaFoldDB" id="A0A3N4LUT5"/>
<comment type="subcellular location">
    <subcellularLocation>
        <location evidence="1 6">Membrane</location>
        <topology evidence="1 6">Multi-pass membrane protein</topology>
    </subcellularLocation>
</comment>
<dbReference type="InParanoid" id="A0A3N4LUT5"/>
<keyword evidence="3 6" id="KW-0812">Transmembrane</keyword>
<comment type="caution">
    <text evidence="6">Lacks conserved residue(s) required for the propagation of feature annotation.</text>
</comment>
<evidence type="ECO:0000256" key="1">
    <source>
        <dbReference type="ARBA" id="ARBA00004141"/>
    </source>
</evidence>
<accession>A0A3N4LUT5</accession>
<dbReference type="InterPro" id="IPR004345">
    <property type="entry name" value="TB2_DP1_HVA22"/>
</dbReference>
<keyword evidence="5 6" id="KW-0472">Membrane</keyword>
<keyword evidence="8" id="KW-1185">Reference proteome</keyword>
<name>A0A3N4LUT5_9PEZI</name>
<dbReference type="OrthoDB" id="10009287at2759"/>